<dbReference type="Proteomes" id="UP001362999">
    <property type="component" value="Unassembled WGS sequence"/>
</dbReference>
<evidence type="ECO:0000313" key="1">
    <source>
        <dbReference type="EMBL" id="KAK6995691.1"/>
    </source>
</evidence>
<reference evidence="1 2" key="1">
    <citation type="journal article" date="2024" name="J Genomics">
        <title>Draft genome sequencing and assembly of Favolaschia claudopus CIRM-BRFM 2984 isolated from oak limbs.</title>
        <authorList>
            <person name="Navarro D."/>
            <person name="Drula E."/>
            <person name="Chaduli D."/>
            <person name="Cazenave R."/>
            <person name="Ahrendt S."/>
            <person name="Wang J."/>
            <person name="Lipzen A."/>
            <person name="Daum C."/>
            <person name="Barry K."/>
            <person name="Grigoriev I.V."/>
            <person name="Favel A."/>
            <person name="Rosso M.N."/>
            <person name="Martin F."/>
        </authorList>
    </citation>
    <scope>NUCLEOTIDE SEQUENCE [LARGE SCALE GENOMIC DNA]</scope>
    <source>
        <strain evidence="1 2">CIRM-BRFM 2984</strain>
    </source>
</reference>
<keyword evidence="2" id="KW-1185">Reference proteome</keyword>
<comment type="caution">
    <text evidence="1">The sequence shown here is derived from an EMBL/GenBank/DDBJ whole genome shotgun (WGS) entry which is preliminary data.</text>
</comment>
<dbReference type="EMBL" id="JAWWNJ010000102">
    <property type="protein sequence ID" value="KAK6995691.1"/>
    <property type="molecule type" value="Genomic_DNA"/>
</dbReference>
<feature type="non-terminal residue" evidence="1">
    <location>
        <position position="1"/>
    </location>
</feature>
<sequence length="159" mass="17923">GTWKEEDKLALERGNYREWATKVWNFIGLNSGATRWLDPNERPPSFERYPHACRVWQDNDVAIRSFIVLTCASSEHSYFEGVSSAAGVWLTLRNRHTKRGPLDQVNKLRAAMNVQFADDPETWGSTIDKISELNKAVWAGEAPTADGILTVLLLHALSP</sequence>
<gene>
    <name evidence="1" type="ORF">R3P38DRAFT_2460163</name>
</gene>
<dbReference type="Pfam" id="PF14223">
    <property type="entry name" value="Retrotran_gag_2"/>
    <property type="match status" value="1"/>
</dbReference>
<evidence type="ECO:0000313" key="2">
    <source>
        <dbReference type="Proteomes" id="UP001362999"/>
    </source>
</evidence>
<dbReference type="AlphaFoldDB" id="A0AAV9ZY17"/>
<proteinExistence type="predicted"/>
<feature type="non-terminal residue" evidence="1">
    <location>
        <position position="159"/>
    </location>
</feature>
<protein>
    <submittedName>
        <fullName evidence="1">Uncharacterized protein</fullName>
    </submittedName>
</protein>
<name>A0AAV9ZY17_9AGAR</name>
<organism evidence="1 2">
    <name type="scientific">Favolaschia claudopus</name>
    <dbReference type="NCBI Taxonomy" id="2862362"/>
    <lineage>
        <taxon>Eukaryota</taxon>
        <taxon>Fungi</taxon>
        <taxon>Dikarya</taxon>
        <taxon>Basidiomycota</taxon>
        <taxon>Agaricomycotina</taxon>
        <taxon>Agaricomycetes</taxon>
        <taxon>Agaricomycetidae</taxon>
        <taxon>Agaricales</taxon>
        <taxon>Marasmiineae</taxon>
        <taxon>Mycenaceae</taxon>
        <taxon>Favolaschia</taxon>
    </lineage>
</organism>
<accession>A0AAV9ZY17</accession>